<protein>
    <submittedName>
        <fullName evidence="2">Uncharacterized protein</fullName>
    </submittedName>
</protein>
<organism evidence="2">
    <name type="scientific">Chromera velia CCMP2878</name>
    <dbReference type="NCBI Taxonomy" id="1169474"/>
    <lineage>
        <taxon>Eukaryota</taxon>
        <taxon>Sar</taxon>
        <taxon>Alveolata</taxon>
        <taxon>Colpodellida</taxon>
        <taxon>Chromeraceae</taxon>
        <taxon>Chromera</taxon>
    </lineage>
</organism>
<feature type="region of interest" description="Disordered" evidence="1">
    <location>
        <begin position="576"/>
        <end position="611"/>
    </location>
</feature>
<dbReference type="EMBL" id="CDMZ01002029">
    <property type="protein sequence ID" value="CEM40403.1"/>
    <property type="molecule type" value="Genomic_DNA"/>
</dbReference>
<evidence type="ECO:0000256" key="1">
    <source>
        <dbReference type="SAM" id="MobiDB-lite"/>
    </source>
</evidence>
<dbReference type="VEuPathDB" id="CryptoDB:Cvel_25281"/>
<name>A0A0G4H9E4_9ALVE</name>
<feature type="region of interest" description="Disordered" evidence="1">
    <location>
        <begin position="428"/>
        <end position="478"/>
    </location>
</feature>
<reference evidence="2" key="1">
    <citation type="submission" date="2014-11" db="EMBL/GenBank/DDBJ databases">
        <authorList>
            <person name="Otto D Thomas"/>
            <person name="Naeem Raeece"/>
        </authorList>
    </citation>
    <scope>NUCLEOTIDE SEQUENCE</scope>
</reference>
<feature type="compositionally biased region" description="Basic and acidic residues" evidence="1">
    <location>
        <begin position="464"/>
        <end position="476"/>
    </location>
</feature>
<gene>
    <name evidence="2" type="ORF">Cvel_25281</name>
</gene>
<feature type="region of interest" description="Disordered" evidence="1">
    <location>
        <begin position="673"/>
        <end position="699"/>
    </location>
</feature>
<accession>A0A0G4H9E4</accession>
<feature type="non-terminal residue" evidence="2">
    <location>
        <position position="1"/>
    </location>
</feature>
<sequence length="771" mass="83052">KVWRAMWKRFCVESPVESRRQGMCRWQLRQDLADRLPPLILANFAGVVATKYRSLQRSNSARCPDPGERSRLNLSVRSEQQRLLLEANELVLGVDAARRALTLPIENEKEKEKEGGAEKTPVFSSAAGYAQNALASCVSLFGSTIYPLLLLRTKPVEVFQGLVRCLTALEAVPPSWWDPQLRSSATALRYWSFILAAQTQQLGLVPSLCGVNAEFVRALTPGHPGAVPPSLRMLRSVSALATLFAAAGRLPMVEKQMHLLFLASALDARGRAQKIRREKEEGDETWKEREQQASKWTDVKAISDLLTPTIQQLASGNLDGALQALSAPDPLPLELTAWPRLLTLVLRRSLLSLERDKLTPVAAPAEDGGPLKMDITPDAKKAPLREKIQLLRQKVGTSGMESFLEHACVRIAEELAAPVTLLEAVPVEAVQLPPEEPEEGDGREEPEGKGEGGAVAQEPSAAVEGKEAEDKAEAEPPKPVPLVMSQLYGSRDALLYSDLLSLQASVAYEDLETSVVAAQKTEQKIQTLRANASQPPPPPSFSECRTVACSRFFDLDAVEPPPIGLNEPVPDFDEDILPSPQMPKGEGEEKGPQAAGESQWDTKPPETAEDVQMRREKEAVEKTLTSLHQLLQPLSQAALLAVARYSPGKALMAAMVALNGLMIARVTPAEVASHGGDAASSSSDTSPAGGGAEAAAAELSDAEKWGARVQKSGSGALWAQAGTLCCAVLDALEMLRRASRQRGDGGISVLHPQLASLLETPPDCPAGGQLM</sequence>
<dbReference type="AlphaFoldDB" id="A0A0G4H9E4"/>
<proteinExistence type="predicted"/>
<evidence type="ECO:0000313" key="2">
    <source>
        <dbReference type="EMBL" id="CEM40403.1"/>
    </source>
</evidence>
<feature type="compositionally biased region" description="Low complexity" evidence="1">
    <location>
        <begin position="673"/>
        <end position="698"/>
    </location>
</feature>